<proteinExistence type="predicted"/>
<gene>
    <name evidence="2" type="primary">jg11039</name>
    <name evidence="2" type="ORF">PAEG_LOCUS488</name>
</gene>
<dbReference type="Proteomes" id="UP000838756">
    <property type="component" value="Unassembled WGS sequence"/>
</dbReference>
<organism evidence="2 3">
    <name type="scientific">Pararge aegeria aegeria</name>
    <dbReference type="NCBI Taxonomy" id="348720"/>
    <lineage>
        <taxon>Eukaryota</taxon>
        <taxon>Metazoa</taxon>
        <taxon>Ecdysozoa</taxon>
        <taxon>Arthropoda</taxon>
        <taxon>Hexapoda</taxon>
        <taxon>Insecta</taxon>
        <taxon>Pterygota</taxon>
        <taxon>Neoptera</taxon>
        <taxon>Endopterygota</taxon>
        <taxon>Lepidoptera</taxon>
        <taxon>Glossata</taxon>
        <taxon>Ditrysia</taxon>
        <taxon>Papilionoidea</taxon>
        <taxon>Nymphalidae</taxon>
        <taxon>Satyrinae</taxon>
        <taxon>Satyrini</taxon>
        <taxon>Parargina</taxon>
        <taxon>Pararge</taxon>
    </lineage>
</organism>
<sequence length="63" mass="6688">LLQSVSNRIKSLPTAELLEAVSTVTLPEDIDIEELHNASIHRSGESRSNGSSSQAHASAAHKP</sequence>
<feature type="compositionally biased region" description="Low complexity" evidence="1">
    <location>
        <begin position="46"/>
        <end position="63"/>
    </location>
</feature>
<accession>A0A8S4QI33</accession>
<reference evidence="2" key="1">
    <citation type="submission" date="2022-03" db="EMBL/GenBank/DDBJ databases">
        <authorList>
            <person name="Lindestad O."/>
        </authorList>
    </citation>
    <scope>NUCLEOTIDE SEQUENCE</scope>
</reference>
<name>A0A8S4QI33_9NEOP</name>
<dbReference type="AlphaFoldDB" id="A0A8S4QI33"/>
<keyword evidence="3" id="KW-1185">Reference proteome</keyword>
<feature type="non-terminal residue" evidence="2">
    <location>
        <position position="1"/>
    </location>
</feature>
<protein>
    <submittedName>
        <fullName evidence="2">Jg11039 protein</fullName>
    </submittedName>
</protein>
<comment type="caution">
    <text evidence="2">The sequence shown here is derived from an EMBL/GenBank/DDBJ whole genome shotgun (WGS) entry which is preliminary data.</text>
</comment>
<feature type="region of interest" description="Disordered" evidence="1">
    <location>
        <begin position="37"/>
        <end position="63"/>
    </location>
</feature>
<evidence type="ECO:0000313" key="3">
    <source>
        <dbReference type="Proteomes" id="UP000838756"/>
    </source>
</evidence>
<evidence type="ECO:0000256" key="1">
    <source>
        <dbReference type="SAM" id="MobiDB-lite"/>
    </source>
</evidence>
<evidence type="ECO:0000313" key="2">
    <source>
        <dbReference type="EMBL" id="CAH2207868.1"/>
    </source>
</evidence>
<dbReference type="EMBL" id="CAKXAJ010001530">
    <property type="protein sequence ID" value="CAH2207868.1"/>
    <property type="molecule type" value="Genomic_DNA"/>
</dbReference>